<dbReference type="Proteomes" id="UP001634007">
    <property type="component" value="Unassembled WGS sequence"/>
</dbReference>
<keyword evidence="3" id="KW-1185">Reference proteome</keyword>
<name>A0ABD3KNR4_EUCGL</name>
<comment type="caution">
    <text evidence="2">The sequence shown here is derived from an EMBL/GenBank/DDBJ whole genome shotgun (WGS) entry which is preliminary data.</text>
</comment>
<feature type="region of interest" description="Disordered" evidence="1">
    <location>
        <begin position="1"/>
        <end position="33"/>
    </location>
</feature>
<reference evidence="2 3" key="1">
    <citation type="submission" date="2024-11" db="EMBL/GenBank/DDBJ databases">
        <title>Chromosome-level genome assembly of Eucalyptus globulus Labill. provides insights into its genome evolution.</title>
        <authorList>
            <person name="Li X."/>
        </authorList>
    </citation>
    <scope>NUCLEOTIDE SEQUENCE [LARGE SCALE GENOMIC DNA]</scope>
    <source>
        <strain evidence="2">CL2024</strain>
        <tissue evidence="2">Fresh tender leaves</tissue>
    </source>
</reference>
<evidence type="ECO:0000313" key="3">
    <source>
        <dbReference type="Proteomes" id="UP001634007"/>
    </source>
</evidence>
<accession>A0ABD3KNR4</accession>
<proteinExistence type="predicted"/>
<sequence length="139" mass="15657">MSEDGKAEEAKAARRPWNLRPRRAVNPPPLLLRNDEAFHDTAGEDKENYIAQQQQLQPQLKSVWLRDFVGEGKRKEKKRILYALPLFDRQPTNHRTGPARGLRDLAPSLFPTGEPPHGTGQRTATSLSLSLSALPLSDR</sequence>
<evidence type="ECO:0000256" key="1">
    <source>
        <dbReference type="SAM" id="MobiDB-lite"/>
    </source>
</evidence>
<gene>
    <name evidence="2" type="ORF">ACJRO7_022179</name>
</gene>
<feature type="region of interest" description="Disordered" evidence="1">
    <location>
        <begin position="89"/>
        <end position="139"/>
    </location>
</feature>
<protein>
    <submittedName>
        <fullName evidence="2">Uncharacterized protein</fullName>
    </submittedName>
</protein>
<feature type="compositionally biased region" description="Basic and acidic residues" evidence="1">
    <location>
        <begin position="1"/>
        <end position="12"/>
    </location>
</feature>
<evidence type="ECO:0000313" key="2">
    <source>
        <dbReference type="EMBL" id="KAL3741018.1"/>
    </source>
</evidence>
<feature type="compositionally biased region" description="Low complexity" evidence="1">
    <location>
        <begin position="126"/>
        <end position="139"/>
    </location>
</feature>
<dbReference type="AlphaFoldDB" id="A0ABD3KNR4"/>
<dbReference type="EMBL" id="JBJKBG010000005">
    <property type="protein sequence ID" value="KAL3741018.1"/>
    <property type="molecule type" value="Genomic_DNA"/>
</dbReference>
<organism evidence="2 3">
    <name type="scientific">Eucalyptus globulus</name>
    <name type="common">Tasmanian blue gum</name>
    <dbReference type="NCBI Taxonomy" id="34317"/>
    <lineage>
        <taxon>Eukaryota</taxon>
        <taxon>Viridiplantae</taxon>
        <taxon>Streptophyta</taxon>
        <taxon>Embryophyta</taxon>
        <taxon>Tracheophyta</taxon>
        <taxon>Spermatophyta</taxon>
        <taxon>Magnoliopsida</taxon>
        <taxon>eudicotyledons</taxon>
        <taxon>Gunneridae</taxon>
        <taxon>Pentapetalae</taxon>
        <taxon>rosids</taxon>
        <taxon>malvids</taxon>
        <taxon>Myrtales</taxon>
        <taxon>Myrtaceae</taxon>
        <taxon>Myrtoideae</taxon>
        <taxon>Eucalypteae</taxon>
        <taxon>Eucalyptus</taxon>
    </lineage>
</organism>